<dbReference type="GO" id="GO:0006516">
    <property type="term" value="P:glycoprotein catabolic process"/>
    <property type="evidence" value="ECO:0007669"/>
    <property type="project" value="TreeGrafter"/>
</dbReference>
<dbReference type="FunFam" id="1.20.1610.10:FF:000001">
    <property type="entry name" value="Putative alpha-1,2-mannosidase"/>
    <property type="match status" value="1"/>
</dbReference>
<evidence type="ECO:0000256" key="1">
    <source>
        <dbReference type="ARBA" id="ARBA00001913"/>
    </source>
</evidence>
<dbReference type="Gene3D" id="1.20.1050.60">
    <property type="entry name" value="alpha-1,2-mannosidase"/>
    <property type="match status" value="1"/>
</dbReference>
<dbReference type="PANTHER" id="PTHR12143">
    <property type="entry name" value="PEPTIDE N-GLYCANASE PNGASE -RELATED"/>
    <property type="match status" value="1"/>
</dbReference>
<evidence type="ECO:0008006" key="8">
    <source>
        <dbReference type="Google" id="ProtNLM"/>
    </source>
</evidence>
<dbReference type="InterPro" id="IPR005887">
    <property type="entry name" value="GH92_a_mannosidase_put"/>
</dbReference>
<evidence type="ECO:0000256" key="2">
    <source>
        <dbReference type="ARBA" id="ARBA00011245"/>
    </source>
</evidence>
<dbReference type="FunFam" id="1.20.1050.60:FF:000001">
    <property type="entry name" value="Putative alpha-1,2-mannosidase"/>
    <property type="match status" value="1"/>
</dbReference>
<feature type="domain" description="Glycosyl hydrolase family 92 N-terminal" evidence="5">
    <location>
        <begin position="32"/>
        <end position="255"/>
    </location>
</feature>
<dbReference type="NCBIfam" id="TIGR01180">
    <property type="entry name" value="aman2_put"/>
    <property type="match status" value="1"/>
</dbReference>
<dbReference type="PANTHER" id="PTHR12143:SF39">
    <property type="entry name" value="SECRETED PROTEIN"/>
    <property type="match status" value="1"/>
</dbReference>
<dbReference type="InterPro" id="IPR041371">
    <property type="entry name" value="GH92_N"/>
</dbReference>
<reference evidence="6 7" key="1">
    <citation type="submission" date="2012-08" db="EMBL/GenBank/DDBJ databases">
        <title>The Genome Sequence of Barnesiella intestinihominis YIT 11860.</title>
        <authorList>
            <consortium name="The Broad Institute Genome Sequencing Platform"/>
            <person name="Earl A."/>
            <person name="Ward D."/>
            <person name="Feldgarden M."/>
            <person name="Gevers D."/>
            <person name="Morotomi M."/>
            <person name="Walker B."/>
            <person name="Young S.K."/>
            <person name="Zeng Q."/>
            <person name="Gargeya S."/>
            <person name="Fitzgerald M."/>
            <person name="Haas B."/>
            <person name="Abouelleil A."/>
            <person name="Alvarado L."/>
            <person name="Arachchi H.M."/>
            <person name="Berlin A.M."/>
            <person name="Chapman S.B."/>
            <person name="Goldberg J."/>
            <person name="Griggs A."/>
            <person name="Gujja S."/>
            <person name="Hansen M."/>
            <person name="Howarth C."/>
            <person name="Imamovic A."/>
            <person name="Larimer J."/>
            <person name="McCowen C."/>
            <person name="Montmayeur A."/>
            <person name="Murphy C."/>
            <person name="Neiman D."/>
            <person name="Pearson M."/>
            <person name="Priest M."/>
            <person name="Roberts A."/>
            <person name="Saif S."/>
            <person name="Shea T."/>
            <person name="Sisk P."/>
            <person name="Sykes S."/>
            <person name="Wortman J."/>
            <person name="Nusbaum C."/>
            <person name="Birren B."/>
        </authorList>
    </citation>
    <scope>NUCLEOTIDE SEQUENCE [LARGE SCALE GENOMIC DNA]</scope>
    <source>
        <strain evidence="6 7">YIT 11860</strain>
    </source>
</reference>
<dbReference type="GO" id="GO:0005975">
    <property type="term" value="P:carbohydrate metabolic process"/>
    <property type="evidence" value="ECO:0007669"/>
    <property type="project" value="InterPro"/>
</dbReference>
<evidence type="ECO:0000256" key="3">
    <source>
        <dbReference type="ARBA" id="ARBA00022837"/>
    </source>
</evidence>
<dbReference type="Gene3D" id="1.20.1610.10">
    <property type="entry name" value="alpha-1,2-mannosidases domains"/>
    <property type="match status" value="1"/>
</dbReference>
<proteinExistence type="predicted"/>
<evidence type="ECO:0000259" key="4">
    <source>
        <dbReference type="Pfam" id="PF07971"/>
    </source>
</evidence>
<dbReference type="InterPro" id="IPR012939">
    <property type="entry name" value="Glyco_hydro_92"/>
</dbReference>
<dbReference type="OrthoDB" id="9762711at2"/>
<dbReference type="Pfam" id="PF17678">
    <property type="entry name" value="Glyco_hydro_92N"/>
    <property type="match status" value="1"/>
</dbReference>
<comment type="cofactor">
    <cofactor evidence="1">
        <name>Ca(2+)</name>
        <dbReference type="ChEBI" id="CHEBI:29108"/>
    </cofactor>
</comment>
<dbReference type="InterPro" id="IPR008928">
    <property type="entry name" value="6-hairpin_glycosidase_sf"/>
</dbReference>
<evidence type="ECO:0000313" key="7">
    <source>
        <dbReference type="Proteomes" id="UP000006044"/>
    </source>
</evidence>
<dbReference type="EMBL" id="ADLE01000011">
    <property type="protein sequence ID" value="EJZ63901.1"/>
    <property type="molecule type" value="Genomic_DNA"/>
</dbReference>
<dbReference type="GO" id="GO:0030246">
    <property type="term" value="F:carbohydrate binding"/>
    <property type="evidence" value="ECO:0007669"/>
    <property type="project" value="InterPro"/>
</dbReference>
<accession>K0X035</accession>
<keyword evidence="7" id="KW-1185">Reference proteome</keyword>
<dbReference type="AlphaFoldDB" id="K0X035"/>
<dbReference type="InterPro" id="IPR050883">
    <property type="entry name" value="PNGase"/>
</dbReference>
<dbReference type="Gene3D" id="2.70.98.10">
    <property type="match status" value="1"/>
</dbReference>
<keyword evidence="3" id="KW-0106">Calcium</keyword>
<dbReference type="FunFam" id="3.30.2080.10:FF:000001">
    <property type="entry name" value="Alpha-1,2-mannosidase subfamily"/>
    <property type="match status" value="1"/>
</dbReference>
<protein>
    <recommendedName>
        <fullName evidence="8">Alpha-1,2-mannosidase</fullName>
    </recommendedName>
</protein>
<dbReference type="eggNOG" id="COG3537">
    <property type="taxonomic scope" value="Bacteria"/>
</dbReference>
<dbReference type="Pfam" id="PF07971">
    <property type="entry name" value="Glyco_hydro_92"/>
    <property type="match status" value="1"/>
</dbReference>
<name>K0X035_9BACT</name>
<dbReference type="GO" id="GO:0005829">
    <property type="term" value="C:cytosol"/>
    <property type="evidence" value="ECO:0007669"/>
    <property type="project" value="TreeGrafter"/>
</dbReference>
<evidence type="ECO:0000313" key="6">
    <source>
        <dbReference type="EMBL" id="EJZ63901.1"/>
    </source>
</evidence>
<gene>
    <name evidence="6" type="ORF">HMPREF9448_01740</name>
</gene>
<dbReference type="PROSITE" id="PS51257">
    <property type="entry name" value="PROKAR_LIPOPROTEIN"/>
    <property type="match status" value="1"/>
</dbReference>
<dbReference type="STRING" id="742726.HMPREF9448_01740"/>
<dbReference type="InterPro" id="IPR014718">
    <property type="entry name" value="GH-type_carb-bd"/>
</dbReference>
<sequence>MRNLLWILSGVLLVTACNNISSSDGNEDVLSFVNPFIGNADNGHTFPGACVPFGFIQASPETGNDEWKYCSGFNIADDSIMGFAQNHLNGTGCPDLGDVLIFPFSGDVKNGIYKSAYDKATQTASPAYYKVKLTDSDIDVEVTATQRTTYYVCTYNSDAPARMLLDMQSGVVYNQDHLKTHVLYADMNMPDNWTITGHQEVKNWVRRHFFYVVKFDKPYTVKEILPAREGEKAKRMILEFDLESGESVQIKVALSTVGIEGAQSALLTESPDWDFEAVKKESQDLWRELLSKVSVSGTKEQKTNFYTSLYHLYIQPNDIADIDGKYRGVNDSVFVSKSGTYYSTFSLWDTYRAAHPLYTILIPKRVPGMINSLLDYQKVQGHLPVWTLWDKETYCMIANHAVPVVVDAYLKGFKGFSPEDAYNAIKASLTVSHKKSDWETYDKYGYYPFDITTVESVSRTLESAYDDYCAAQMAKAMGKDKDYEFFMKRASAYKSLFDPGTKLMRGKDSKGKWRFPFNPFLLSHAASCGGDYTEGNAWQYTWHVQHDVAGLIDLMGGKESFAMKLDSLFMLDTIAENTGFVSDVSGFIGQYAHGNEPSHHVVYLYNYVDQPWKTQELIPEIFERFYKPKPDGLCGNDDCGQMSAWYIFSSMGFYPVDPISGEYVLGAPQMDKISIQLTEDRAFVVEAKNLSRKNKYVKSVELNGKPVRGLTIKHEDIMSGGHLVFTMTDEPVKRVLK</sequence>
<dbReference type="Proteomes" id="UP000006044">
    <property type="component" value="Unassembled WGS sequence"/>
</dbReference>
<organism evidence="6 7">
    <name type="scientific">Barnesiella intestinihominis YIT 11860</name>
    <dbReference type="NCBI Taxonomy" id="742726"/>
    <lineage>
        <taxon>Bacteria</taxon>
        <taxon>Pseudomonadati</taxon>
        <taxon>Bacteroidota</taxon>
        <taxon>Bacteroidia</taxon>
        <taxon>Bacteroidales</taxon>
        <taxon>Barnesiellaceae</taxon>
        <taxon>Barnesiella</taxon>
    </lineage>
</organism>
<dbReference type="PATRIC" id="fig|742726.3.peg.1824"/>
<feature type="domain" description="Glycosyl hydrolase family 92" evidence="4">
    <location>
        <begin position="262"/>
        <end position="728"/>
    </location>
</feature>
<dbReference type="SUPFAM" id="SSF48208">
    <property type="entry name" value="Six-hairpin glycosidases"/>
    <property type="match status" value="1"/>
</dbReference>
<dbReference type="GO" id="GO:0000224">
    <property type="term" value="F:peptide-N4-(N-acetyl-beta-glucosaminyl)asparagine amidase activity"/>
    <property type="evidence" value="ECO:0007669"/>
    <property type="project" value="TreeGrafter"/>
</dbReference>
<comment type="subunit">
    <text evidence="2">Monomer.</text>
</comment>
<dbReference type="GeneID" id="77848980"/>
<evidence type="ECO:0000259" key="5">
    <source>
        <dbReference type="Pfam" id="PF17678"/>
    </source>
</evidence>
<dbReference type="Gene3D" id="3.30.2080.10">
    <property type="entry name" value="GH92 mannosidase domain"/>
    <property type="match status" value="1"/>
</dbReference>
<dbReference type="RefSeq" id="WP_008862199.1">
    <property type="nucleotide sequence ID" value="NZ_JH815204.1"/>
</dbReference>
<comment type="caution">
    <text evidence="6">The sequence shown here is derived from an EMBL/GenBank/DDBJ whole genome shotgun (WGS) entry which is preliminary data.</text>
</comment>
<dbReference type="HOGENOM" id="CLU_003690_2_2_10"/>